<name>A0ABR5ZRZ3_9PROT</name>
<proteinExistence type="predicted"/>
<accession>A0ABR5ZRZ3</accession>
<comment type="caution">
    <text evidence="1">The sequence shown here is derived from an EMBL/GenBank/DDBJ whole genome shotgun (WGS) entry which is preliminary data.</text>
</comment>
<gene>
    <name evidence="1" type="ORF">CPA56_02960</name>
</gene>
<dbReference type="RefSeq" id="WP_182040521.1">
    <property type="nucleotide sequence ID" value="NZ_PDLY01000001.1"/>
</dbReference>
<evidence type="ECO:0000313" key="1">
    <source>
        <dbReference type="EMBL" id="MBA5726954.1"/>
    </source>
</evidence>
<reference evidence="1 2" key="1">
    <citation type="submission" date="2017-10" db="EMBL/GenBank/DDBJ databases">
        <authorList>
            <person name="Jakob F."/>
        </authorList>
    </citation>
    <scope>NUCLEOTIDE SEQUENCE [LARGE SCALE GENOMIC DNA]</scope>
    <source>
        <strain evidence="1 2">TMW 2.1889</strain>
    </source>
</reference>
<sequence length="130" mass="14600">MFMIRVADDRKRVKKAFVSQNGLTPSFIPFLPIAQQIAVKRQSFAPSILISLNKKTSLHREVCYCTEACHAFPGQSHPHDRTPLTNALAAGLNDISYGQTVRFTRYQRTVLPVDGFVFWVSTGDTQDVSK</sequence>
<dbReference type="EMBL" id="PDLY01000001">
    <property type="protein sequence ID" value="MBA5726954.1"/>
    <property type="molecule type" value="Genomic_DNA"/>
</dbReference>
<protein>
    <submittedName>
        <fullName evidence="1">Uncharacterized protein</fullName>
    </submittedName>
</protein>
<organism evidence="1 2">
    <name type="scientific">Bombella mellum</name>
    <dbReference type="NCBI Taxonomy" id="2039288"/>
    <lineage>
        <taxon>Bacteria</taxon>
        <taxon>Pseudomonadati</taxon>
        <taxon>Pseudomonadota</taxon>
        <taxon>Alphaproteobacteria</taxon>
        <taxon>Acetobacterales</taxon>
        <taxon>Acetobacteraceae</taxon>
        <taxon>Bombella</taxon>
    </lineage>
</organism>
<keyword evidence="2" id="KW-1185">Reference proteome</keyword>
<evidence type="ECO:0000313" key="2">
    <source>
        <dbReference type="Proteomes" id="UP000765338"/>
    </source>
</evidence>
<dbReference type="Proteomes" id="UP000765338">
    <property type="component" value="Unassembled WGS sequence"/>
</dbReference>